<dbReference type="AlphaFoldDB" id="A0A5B8Y1G7"/>
<dbReference type="KEGG" id="bbae:FRD01_23920"/>
<reference evidence="1 2" key="1">
    <citation type="submission" date="2019-08" db="EMBL/GenBank/DDBJ databases">
        <authorList>
            <person name="Liang Q."/>
        </authorList>
    </citation>
    <scope>NUCLEOTIDE SEQUENCE [LARGE SCALE GENOMIC DNA]</scope>
    <source>
        <strain evidence="1 2">V1718</strain>
    </source>
</reference>
<dbReference type="EMBL" id="CP042467">
    <property type="protein sequence ID" value="QED30223.1"/>
    <property type="molecule type" value="Genomic_DNA"/>
</dbReference>
<keyword evidence="2" id="KW-1185">Reference proteome</keyword>
<dbReference type="RefSeq" id="WP_146963727.1">
    <property type="nucleotide sequence ID" value="NZ_CP042467.1"/>
</dbReference>
<gene>
    <name evidence="1" type="ORF">FRD01_23920</name>
</gene>
<accession>A0A5B8Y1G7</accession>
<dbReference type="OrthoDB" id="5497566at2"/>
<evidence type="ECO:0000313" key="1">
    <source>
        <dbReference type="EMBL" id="QED30223.1"/>
    </source>
</evidence>
<evidence type="ECO:0000313" key="2">
    <source>
        <dbReference type="Proteomes" id="UP000321595"/>
    </source>
</evidence>
<organism evidence="1 2">
    <name type="scientific">Microvenator marinus</name>
    <dbReference type="NCBI Taxonomy" id="2600177"/>
    <lineage>
        <taxon>Bacteria</taxon>
        <taxon>Deltaproteobacteria</taxon>
        <taxon>Bradymonadales</taxon>
        <taxon>Microvenatoraceae</taxon>
        <taxon>Microvenator</taxon>
    </lineage>
</organism>
<protein>
    <submittedName>
        <fullName evidence="1">Uncharacterized protein</fullName>
    </submittedName>
</protein>
<dbReference type="Proteomes" id="UP000321595">
    <property type="component" value="Chromosome"/>
</dbReference>
<name>A0A5B8Y1G7_9DELT</name>
<proteinExistence type="predicted"/>
<sequence>MTHSTPWFDADEALAPLKTARGESAFSKRVGRLELLRFDRESGSGPPPERLSDSLSRAHVRRGGKHCPFNATQGQHMCGMRPWHDVSTQIREFEYRPRQCIWAHPVEGENLEISFPGVQTGSHLEVRGGLVGNSAFDKAGAMVEMDVLFDEKLVGSHLTQPRPGLQTTRIPTPDVPETATITFIVRTSNHSRRHFCFDASVGRDE</sequence>